<dbReference type="GO" id="GO:0010468">
    <property type="term" value="P:regulation of gene expression"/>
    <property type="evidence" value="ECO:0007669"/>
    <property type="project" value="TreeGrafter"/>
</dbReference>
<dbReference type="FunFam" id="3.30.160.60:FF:000557">
    <property type="entry name" value="zinc finger and SCAN domain-containing protein 29"/>
    <property type="match status" value="1"/>
</dbReference>
<dbReference type="PROSITE" id="PS00028">
    <property type="entry name" value="ZINC_FINGER_C2H2_1"/>
    <property type="match status" value="4"/>
</dbReference>
<feature type="domain" description="C2H2-type" evidence="9">
    <location>
        <begin position="281"/>
        <end position="308"/>
    </location>
</feature>
<dbReference type="GO" id="GO:0005634">
    <property type="term" value="C:nucleus"/>
    <property type="evidence" value="ECO:0007669"/>
    <property type="project" value="UniProtKB-SubCell"/>
</dbReference>
<dbReference type="PANTHER" id="PTHR16515">
    <property type="entry name" value="PR DOMAIN ZINC FINGER PROTEIN"/>
    <property type="match status" value="1"/>
</dbReference>
<proteinExistence type="predicted"/>
<feature type="domain" description="C2H2-type" evidence="9">
    <location>
        <begin position="225"/>
        <end position="252"/>
    </location>
</feature>
<gene>
    <name evidence="10" type="ORF">SPHA_8452</name>
</gene>
<keyword evidence="4 7" id="KW-0863">Zinc-finger</keyword>
<dbReference type="Gene3D" id="3.30.160.60">
    <property type="entry name" value="Classic Zinc Finger"/>
    <property type="match status" value="4"/>
</dbReference>
<evidence type="ECO:0000256" key="2">
    <source>
        <dbReference type="ARBA" id="ARBA00022723"/>
    </source>
</evidence>
<evidence type="ECO:0000313" key="10">
    <source>
        <dbReference type="EMBL" id="CAE1165441.1"/>
    </source>
</evidence>
<evidence type="ECO:0000256" key="3">
    <source>
        <dbReference type="ARBA" id="ARBA00022737"/>
    </source>
</evidence>
<dbReference type="EMBL" id="CAHIKZ030000273">
    <property type="protein sequence ID" value="CAE1165441.1"/>
    <property type="molecule type" value="Genomic_DNA"/>
</dbReference>
<dbReference type="InterPro" id="IPR013087">
    <property type="entry name" value="Znf_C2H2_type"/>
</dbReference>
<feature type="domain" description="C2H2-type" evidence="9">
    <location>
        <begin position="82"/>
        <end position="109"/>
    </location>
</feature>
<dbReference type="Pfam" id="PF00096">
    <property type="entry name" value="zf-C2H2"/>
    <property type="match status" value="4"/>
</dbReference>
<organism evidence="10 11">
    <name type="scientific">Acanthosepion pharaonis</name>
    <name type="common">Pharaoh cuttlefish</name>
    <name type="synonym">Sepia pharaonis</name>
    <dbReference type="NCBI Taxonomy" id="158019"/>
    <lineage>
        <taxon>Eukaryota</taxon>
        <taxon>Metazoa</taxon>
        <taxon>Spiralia</taxon>
        <taxon>Lophotrochozoa</taxon>
        <taxon>Mollusca</taxon>
        <taxon>Cephalopoda</taxon>
        <taxon>Coleoidea</taxon>
        <taxon>Decapodiformes</taxon>
        <taxon>Sepiida</taxon>
        <taxon>Sepiina</taxon>
        <taxon>Sepiidae</taxon>
        <taxon>Acanthosepion</taxon>
    </lineage>
</organism>
<comment type="subcellular location">
    <subcellularLocation>
        <location evidence="1">Nucleus</location>
    </subcellularLocation>
</comment>
<dbReference type="InterPro" id="IPR050331">
    <property type="entry name" value="Zinc_finger"/>
</dbReference>
<dbReference type="InterPro" id="IPR036236">
    <property type="entry name" value="Znf_C2H2_sf"/>
</dbReference>
<dbReference type="PANTHER" id="PTHR16515:SF49">
    <property type="entry name" value="GASTRULA ZINC FINGER PROTEIN XLCGF49.1-LIKE-RELATED"/>
    <property type="match status" value="1"/>
</dbReference>
<evidence type="ECO:0000256" key="1">
    <source>
        <dbReference type="ARBA" id="ARBA00004123"/>
    </source>
</evidence>
<evidence type="ECO:0000256" key="8">
    <source>
        <dbReference type="SAM" id="MobiDB-lite"/>
    </source>
</evidence>
<feature type="domain" description="C2H2-type" evidence="9">
    <location>
        <begin position="253"/>
        <end position="280"/>
    </location>
</feature>
<feature type="region of interest" description="Disordered" evidence="8">
    <location>
        <begin position="140"/>
        <end position="193"/>
    </location>
</feature>
<evidence type="ECO:0000256" key="7">
    <source>
        <dbReference type="PROSITE-ProRule" id="PRU00042"/>
    </source>
</evidence>
<evidence type="ECO:0000256" key="4">
    <source>
        <dbReference type="ARBA" id="ARBA00022771"/>
    </source>
</evidence>
<feature type="compositionally biased region" description="Low complexity" evidence="8">
    <location>
        <begin position="50"/>
        <end position="61"/>
    </location>
</feature>
<keyword evidence="3" id="KW-0677">Repeat</keyword>
<dbReference type="PROSITE" id="PS50157">
    <property type="entry name" value="ZINC_FINGER_C2H2_2"/>
    <property type="match status" value="4"/>
</dbReference>
<accession>A0A812B216</accession>
<evidence type="ECO:0000313" key="11">
    <source>
        <dbReference type="Proteomes" id="UP000597762"/>
    </source>
</evidence>
<feature type="compositionally biased region" description="Polar residues" evidence="8">
    <location>
        <begin position="371"/>
        <end position="386"/>
    </location>
</feature>
<feature type="compositionally biased region" description="Polar residues" evidence="8">
    <location>
        <begin position="141"/>
        <end position="161"/>
    </location>
</feature>
<feature type="region of interest" description="Disordered" evidence="8">
    <location>
        <begin position="357"/>
        <end position="401"/>
    </location>
</feature>
<dbReference type="SMART" id="SM00355">
    <property type="entry name" value="ZnF_C2H2"/>
    <property type="match status" value="4"/>
</dbReference>
<name>A0A812B216_ACAPH</name>
<dbReference type="FunFam" id="3.30.160.60:FF:002343">
    <property type="entry name" value="Zinc finger protein 33A"/>
    <property type="match status" value="1"/>
</dbReference>
<keyword evidence="5" id="KW-0862">Zinc</keyword>
<protein>
    <submittedName>
        <fullName evidence="10">KRAB</fullName>
    </submittedName>
</protein>
<feature type="compositionally biased region" description="Low complexity" evidence="8">
    <location>
        <begin position="179"/>
        <end position="192"/>
    </location>
</feature>
<dbReference type="FunFam" id="3.30.160.60:FF:000710">
    <property type="entry name" value="Zinc finger protein 768"/>
    <property type="match status" value="1"/>
</dbReference>
<dbReference type="GO" id="GO:0008270">
    <property type="term" value="F:zinc ion binding"/>
    <property type="evidence" value="ECO:0007669"/>
    <property type="project" value="UniProtKB-KW"/>
</dbReference>
<dbReference type="SUPFAM" id="SSF57667">
    <property type="entry name" value="beta-beta-alpha zinc fingers"/>
    <property type="match status" value="3"/>
</dbReference>
<keyword evidence="11" id="KW-1185">Reference proteome</keyword>
<evidence type="ECO:0000259" key="9">
    <source>
        <dbReference type="PROSITE" id="PS50157"/>
    </source>
</evidence>
<keyword evidence="6" id="KW-0539">Nucleus</keyword>
<dbReference type="Proteomes" id="UP000597762">
    <property type="component" value="Unassembled WGS sequence"/>
</dbReference>
<keyword evidence="2" id="KW-0479">Metal-binding</keyword>
<reference evidence="10" key="1">
    <citation type="submission" date="2021-01" db="EMBL/GenBank/DDBJ databases">
        <authorList>
            <person name="Li R."/>
            <person name="Bekaert M."/>
        </authorList>
    </citation>
    <scope>NUCLEOTIDE SEQUENCE</scope>
    <source>
        <strain evidence="10">Farmed</strain>
    </source>
</reference>
<sequence>MHSQAFYQSPHLKCPEKSLTMDKPFNYDFFSKGFTRRVNSGSIASTTPTSLSGSGHHHLGNSSGGNNHGSEGERHSLTDKYYYCGFCKKPFTQRAHLEAHEMTHLEKTFNSSFFSRAFPIQPDLKNFDRSQAQVNMEKPYANTSSNSAGNCSPNSVFSNRTPFPLHLSHPQHLQHAHSHQPSNQNQNQSIPPDMKDLDLIRSQITGGNPVNTAATSGSSSSEKLFSCGVCGKAFAQRTNLANHQRVHTGERPFACLECGKSFSQQGNLKIHSRTHTGEKPFSCETCGKAFSQRTNLDNHRRVHSGDLFNCRFCSKAFSLQINLRTNVPGVKLNLNPTSKATTTLPLASTYDSCDNRLSNNGNLNRDKLLSRNGSKPSSDNLNGSQLNEDDPHLNSSSIGASGLKDRYRDSQALSASARLQASAMTSSWMTSPYLQDMSQSWENNYLWSRGFPVPPMSSSCWPNVPTPLPCSVKQSKQSSWTSLQSMHTLSSKGNVDVQSGSTK</sequence>
<evidence type="ECO:0000256" key="5">
    <source>
        <dbReference type="ARBA" id="ARBA00022833"/>
    </source>
</evidence>
<evidence type="ECO:0000256" key="6">
    <source>
        <dbReference type="ARBA" id="ARBA00023242"/>
    </source>
</evidence>
<comment type="caution">
    <text evidence="10">The sequence shown here is derived from an EMBL/GenBank/DDBJ whole genome shotgun (WGS) entry which is preliminary data.</text>
</comment>
<feature type="region of interest" description="Disordered" evidence="8">
    <location>
        <begin position="45"/>
        <end position="73"/>
    </location>
</feature>
<dbReference type="OrthoDB" id="10027876at2759"/>
<dbReference type="AlphaFoldDB" id="A0A812B216"/>